<dbReference type="Pfam" id="PF05201">
    <property type="entry name" value="GlutR_N"/>
    <property type="match status" value="1"/>
</dbReference>
<comment type="similarity">
    <text evidence="4">Belongs to the glutamyl-tRNA reductase family.</text>
</comment>
<comment type="catalytic activity">
    <reaction evidence="4">
        <text>(S)-4-amino-5-oxopentanoate + tRNA(Glu) + NADP(+) = L-glutamyl-tRNA(Glu) + NADPH + H(+)</text>
        <dbReference type="Rhea" id="RHEA:12344"/>
        <dbReference type="Rhea" id="RHEA-COMP:9663"/>
        <dbReference type="Rhea" id="RHEA-COMP:9680"/>
        <dbReference type="ChEBI" id="CHEBI:15378"/>
        <dbReference type="ChEBI" id="CHEBI:57501"/>
        <dbReference type="ChEBI" id="CHEBI:57783"/>
        <dbReference type="ChEBI" id="CHEBI:58349"/>
        <dbReference type="ChEBI" id="CHEBI:78442"/>
        <dbReference type="ChEBI" id="CHEBI:78520"/>
        <dbReference type="EC" id="1.2.1.70"/>
    </reaction>
</comment>
<dbReference type="HAMAP" id="MF_00087">
    <property type="entry name" value="Glu_tRNA_reductase"/>
    <property type="match status" value="1"/>
</dbReference>
<dbReference type="SUPFAM" id="SSF51735">
    <property type="entry name" value="NAD(P)-binding Rossmann-fold domains"/>
    <property type="match status" value="1"/>
</dbReference>
<dbReference type="InterPro" id="IPR015895">
    <property type="entry name" value="4pyrrol_synth_GluRdtase_N"/>
</dbReference>
<reference evidence="7 8" key="1">
    <citation type="submission" date="2024-03" db="EMBL/GenBank/DDBJ databases">
        <title>Ignisphaera cupida sp. nov., a hyperthermophilic hydrolytic archaeon from a hot spring of Kamchatka, and proposal of Ignisphaeraceae fam. nov.</title>
        <authorList>
            <person name="Podosokorskaya O.A."/>
            <person name="Elcheninov A.G."/>
            <person name="Maltseva A.I."/>
            <person name="Zayulina K.S."/>
            <person name="Novikov A."/>
            <person name="Merkel A.Y."/>
        </authorList>
    </citation>
    <scope>NUCLEOTIDE SEQUENCE [LARGE SCALE GENOMIC DNA]</scope>
    <source>
        <strain evidence="7 8">38H-sp</strain>
    </source>
</reference>
<evidence type="ECO:0000256" key="4">
    <source>
        <dbReference type="HAMAP-Rule" id="MF_00087"/>
    </source>
</evidence>
<dbReference type="InterPro" id="IPR000343">
    <property type="entry name" value="4pyrrol_synth_GluRdtase"/>
</dbReference>
<feature type="active site" description="Nucleophile" evidence="4">
    <location>
        <position position="45"/>
    </location>
</feature>
<feature type="binding site" evidence="4">
    <location>
        <position position="87"/>
    </location>
    <ligand>
        <name>substrate</name>
    </ligand>
</feature>
<comment type="caution">
    <text evidence="7">The sequence shown here is derived from an EMBL/GenBank/DDBJ whole genome shotgun (WGS) entry which is preliminary data.</text>
</comment>
<dbReference type="EMBL" id="JBCHKQ010000001">
    <property type="protein sequence ID" value="MEM5947427.1"/>
    <property type="molecule type" value="Genomic_DNA"/>
</dbReference>
<accession>A0ABU9U9S9</accession>
<dbReference type="EC" id="1.2.1.70" evidence="4"/>
<sequence>MIVLRSFHLLRDGRDTLSSLYISPQRQDEFIKSIFADEVLLLQTCNRWELLQINSHKDIDFLPGGGLELYDYDAFLHLARVCAGLDSAIPGDTEIVHQVKQSFLLSERLGKAGPVLKNIFPKIMHISKKIRSSYRISEGYRSIAGLSAFYLMKRRTDRNIKNIAILGAGAMAAKFASYTSDMDLDISIIANRTIDKARVLAQKYNAEVLNYKELSKYICCMDVLFCATSAPHPIITKDLYEDILERLDKKLVIIDVAIPPDVDKALYSNKNVDYLDINRLARWQASIFSQRIKYKNEAEKDIKELANECYKKIKAWYKRKQISCFTGSRMDTTF</sequence>
<dbReference type="RefSeq" id="WP_420068876.1">
    <property type="nucleotide sequence ID" value="NZ_JBCHKQ010000001.1"/>
</dbReference>
<feature type="binding site" evidence="4">
    <location>
        <begin position="92"/>
        <end position="94"/>
    </location>
    <ligand>
        <name>substrate</name>
    </ligand>
</feature>
<comment type="pathway">
    <text evidence="4">Porphyrin-containing compound metabolism; protoporphyrin-IX biosynthesis; 5-aminolevulinate from L-glutamyl-tRNA(Glu): step 1/2.</text>
</comment>
<keyword evidence="3 4" id="KW-0627">Porphyrin biosynthesis</keyword>
<name>A0ABU9U9S9_9SPIR</name>
<dbReference type="PANTHER" id="PTHR43013:SF1">
    <property type="entry name" value="GLUTAMYL-TRNA REDUCTASE"/>
    <property type="match status" value="1"/>
</dbReference>
<evidence type="ECO:0000256" key="2">
    <source>
        <dbReference type="ARBA" id="ARBA00023002"/>
    </source>
</evidence>
<keyword evidence="1 4" id="KW-0521">NADP</keyword>
<dbReference type="PANTHER" id="PTHR43013">
    <property type="entry name" value="GLUTAMYL-TRNA REDUCTASE"/>
    <property type="match status" value="1"/>
</dbReference>
<dbReference type="InterPro" id="IPR036343">
    <property type="entry name" value="GluRdtase_N_sf"/>
</dbReference>
<feature type="binding site" evidence="4">
    <location>
        <begin position="44"/>
        <end position="47"/>
    </location>
    <ligand>
        <name>substrate</name>
    </ligand>
</feature>
<comment type="subunit">
    <text evidence="4">Homodimer.</text>
</comment>
<gene>
    <name evidence="4" type="primary">hemA</name>
    <name evidence="7" type="ORF">WKV44_02610</name>
</gene>
<comment type="function">
    <text evidence="4">Catalyzes the NADPH-dependent reduction of glutamyl-tRNA(Glu) to glutamate 1-semialdehyde (GSA).</text>
</comment>
<evidence type="ECO:0000313" key="7">
    <source>
        <dbReference type="EMBL" id="MEM5947427.1"/>
    </source>
</evidence>
<evidence type="ECO:0000259" key="5">
    <source>
        <dbReference type="Pfam" id="PF01488"/>
    </source>
</evidence>
<dbReference type="SUPFAM" id="SSF69742">
    <property type="entry name" value="Glutamyl tRNA-reductase catalytic, N-terminal domain"/>
    <property type="match status" value="1"/>
</dbReference>
<protein>
    <recommendedName>
        <fullName evidence="4">Glutamyl-tRNA reductase</fullName>
        <shortName evidence="4">GluTR</shortName>
        <ecNumber evidence="4">1.2.1.70</ecNumber>
    </recommendedName>
</protein>
<feature type="binding site" evidence="4">
    <location>
        <begin position="167"/>
        <end position="172"/>
    </location>
    <ligand>
        <name>NADP(+)</name>
        <dbReference type="ChEBI" id="CHEBI:58349"/>
    </ligand>
</feature>
<organism evidence="7 8">
    <name type="scientific">Rarispira pelagica</name>
    <dbReference type="NCBI Taxonomy" id="3141764"/>
    <lineage>
        <taxon>Bacteria</taxon>
        <taxon>Pseudomonadati</taxon>
        <taxon>Spirochaetota</taxon>
        <taxon>Spirochaetia</taxon>
        <taxon>Winmispirales</taxon>
        <taxon>Winmispiraceae</taxon>
        <taxon>Rarispira</taxon>
    </lineage>
</organism>
<keyword evidence="8" id="KW-1185">Reference proteome</keyword>
<dbReference type="Proteomes" id="UP001466331">
    <property type="component" value="Unassembled WGS sequence"/>
</dbReference>
<feature type="domain" description="Quinate/shikimate 5-dehydrogenase/glutamyl-tRNA reductase" evidence="5">
    <location>
        <begin position="158"/>
        <end position="280"/>
    </location>
</feature>
<comment type="miscellaneous">
    <text evidence="4">During catalysis, the active site Cys acts as a nucleophile attacking the alpha-carbonyl group of tRNA-bound glutamate with the formation of a thioester intermediate between enzyme and glutamate, and the concomitant release of tRNA(Glu). The thioester intermediate is finally reduced by direct hydride transfer from NADPH, to form the product GSA.</text>
</comment>
<dbReference type="Gene3D" id="3.40.50.720">
    <property type="entry name" value="NAD(P)-binding Rossmann-like Domain"/>
    <property type="match status" value="1"/>
</dbReference>
<dbReference type="Gene3D" id="3.30.460.30">
    <property type="entry name" value="Glutamyl-tRNA reductase, N-terminal domain"/>
    <property type="match status" value="1"/>
</dbReference>
<comment type="domain">
    <text evidence="4">Possesses an unusual extended V-shaped dimeric structure with each monomer consisting of three distinct domains arranged along a curved 'spinal' alpha-helix. The N-terminal catalytic domain specifically recognizes the glutamate moiety of the substrate. The second domain is the NADPH-binding domain, and the third C-terminal domain is responsible for dimerization.</text>
</comment>
<dbReference type="InterPro" id="IPR036291">
    <property type="entry name" value="NAD(P)-bd_dom_sf"/>
</dbReference>
<evidence type="ECO:0000256" key="1">
    <source>
        <dbReference type="ARBA" id="ARBA00022857"/>
    </source>
</evidence>
<keyword evidence="2 4" id="KW-0560">Oxidoreductase</keyword>
<evidence type="ECO:0000313" key="8">
    <source>
        <dbReference type="Proteomes" id="UP001466331"/>
    </source>
</evidence>
<feature type="binding site" evidence="4">
    <location>
        <position position="98"/>
    </location>
    <ligand>
        <name>substrate</name>
    </ligand>
</feature>
<feature type="site" description="Important for activity" evidence="4">
    <location>
        <position position="77"/>
    </location>
</feature>
<dbReference type="InterPro" id="IPR006151">
    <property type="entry name" value="Shikm_DH/Glu-tRNA_Rdtase"/>
</dbReference>
<dbReference type="Pfam" id="PF01488">
    <property type="entry name" value="Shikimate_DH"/>
    <property type="match status" value="1"/>
</dbReference>
<proteinExistence type="inferred from homology"/>
<evidence type="ECO:0000256" key="3">
    <source>
        <dbReference type="ARBA" id="ARBA00023244"/>
    </source>
</evidence>
<evidence type="ECO:0000259" key="6">
    <source>
        <dbReference type="Pfam" id="PF05201"/>
    </source>
</evidence>
<feature type="domain" description="Glutamyl-tRNA reductase N-terminal" evidence="6">
    <location>
        <begin position="17"/>
        <end position="133"/>
    </location>
</feature>